<protein>
    <submittedName>
        <fullName evidence="3">Uncharacterized protein</fullName>
    </submittedName>
</protein>
<feature type="compositionally biased region" description="Basic and acidic residues" evidence="1">
    <location>
        <begin position="60"/>
        <end position="86"/>
    </location>
</feature>
<feature type="transmembrane region" description="Helical" evidence="2">
    <location>
        <begin position="176"/>
        <end position="197"/>
    </location>
</feature>
<evidence type="ECO:0000256" key="2">
    <source>
        <dbReference type="SAM" id="Phobius"/>
    </source>
</evidence>
<dbReference type="AlphaFoldDB" id="A0A367F6W8"/>
<keyword evidence="2" id="KW-0472">Membrane</keyword>
<dbReference type="RefSeq" id="WP_114021261.1">
    <property type="nucleotide sequence ID" value="NZ_QOIN01000035.1"/>
</dbReference>
<keyword evidence="2" id="KW-0812">Transmembrane</keyword>
<evidence type="ECO:0000313" key="4">
    <source>
        <dbReference type="Proteomes" id="UP000252914"/>
    </source>
</evidence>
<keyword evidence="4" id="KW-1185">Reference proteome</keyword>
<name>A0A367F6W8_9ACTN</name>
<reference evidence="3 4" key="1">
    <citation type="submission" date="2018-06" db="EMBL/GenBank/DDBJ databases">
        <title>Streptomyces reniochalinae sp. nov. and Streptomyces diacarnus sp. nov. from marine sponges.</title>
        <authorList>
            <person name="Li L."/>
        </authorList>
    </citation>
    <scope>NUCLEOTIDE SEQUENCE [LARGE SCALE GENOMIC DNA]</scope>
    <source>
        <strain evidence="3 4">LHW51701</strain>
    </source>
</reference>
<feature type="region of interest" description="Disordered" evidence="1">
    <location>
        <begin position="200"/>
        <end position="234"/>
    </location>
</feature>
<gene>
    <name evidence="3" type="ORF">DTL70_08610</name>
</gene>
<accession>A0A367F6W8</accession>
<proteinExistence type="predicted"/>
<sequence length="234" mass="24952">MPDEVGGQPFPDGEEPEYRDHGAADDAFASVVLDESFVRAAQVHEPSAAERVRAAAAQSRADHAEHPENAEHTETDAPRVAEDGLVHGRGLVEFPESPYGEPPEDGAWDEDPDGDDDRFDRPDPYGEYGPGGLPPELEAYEHGADFGYARGAHGPYAARGGAPRPYRGHRSWQRPIAWVLAVVMGIGMVALAFSALYRGTSDQRDEPVPPPASTGVEPTELGALPTVTAQPPGG</sequence>
<feature type="region of interest" description="Disordered" evidence="1">
    <location>
        <begin position="42"/>
        <end position="139"/>
    </location>
</feature>
<evidence type="ECO:0000313" key="3">
    <source>
        <dbReference type="EMBL" id="RCG26108.1"/>
    </source>
</evidence>
<dbReference type="Proteomes" id="UP000252914">
    <property type="component" value="Unassembled WGS sequence"/>
</dbReference>
<dbReference type="EMBL" id="QOIN01000035">
    <property type="protein sequence ID" value="RCG26108.1"/>
    <property type="molecule type" value="Genomic_DNA"/>
</dbReference>
<keyword evidence="2" id="KW-1133">Transmembrane helix</keyword>
<comment type="caution">
    <text evidence="3">The sequence shown here is derived from an EMBL/GenBank/DDBJ whole genome shotgun (WGS) entry which is preliminary data.</text>
</comment>
<feature type="compositionally biased region" description="Acidic residues" evidence="1">
    <location>
        <begin position="102"/>
        <end position="117"/>
    </location>
</feature>
<organism evidence="3 4">
    <name type="scientific">Streptomyces diacarni</name>
    <dbReference type="NCBI Taxonomy" id="2800381"/>
    <lineage>
        <taxon>Bacteria</taxon>
        <taxon>Bacillati</taxon>
        <taxon>Actinomycetota</taxon>
        <taxon>Actinomycetes</taxon>
        <taxon>Kitasatosporales</taxon>
        <taxon>Streptomycetaceae</taxon>
        <taxon>Streptomyces</taxon>
    </lineage>
</organism>
<feature type="region of interest" description="Disordered" evidence="1">
    <location>
        <begin position="1"/>
        <end position="26"/>
    </location>
</feature>
<evidence type="ECO:0000256" key="1">
    <source>
        <dbReference type="SAM" id="MobiDB-lite"/>
    </source>
</evidence>